<dbReference type="PRINTS" id="PR00164">
    <property type="entry name" value="ABC2TRNSPORT"/>
</dbReference>
<feature type="transmembrane region" description="Helical" evidence="5">
    <location>
        <begin position="219"/>
        <end position="241"/>
    </location>
</feature>
<keyword evidence="5" id="KW-1003">Cell membrane</keyword>
<evidence type="ECO:0000256" key="1">
    <source>
        <dbReference type="ARBA" id="ARBA00004141"/>
    </source>
</evidence>
<feature type="transmembrane region" description="Helical" evidence="5">
    <location>
        <begin position="23"/>
        <end position="44"/>
    </location>
</feature>
<dbReference type="InterPro" id="IPR051784">
    <property type="entry name" value="Nod_factor_ABC_transporter"/>
</dbReference>
<organism evidence="7 8">
    <name type="scientific">Candidatus Saganbacteria bacterium</name>
    <dbReference type="NCBI Taxonomy" id="2575572"/>
    <lineage>
        <taxon>Bacteria</taxon>
        <taxon>Bacillati</taxon>
        <taxon>Saganbacteria</taxon>
    </lineage>
</organism>
<dbReference type="InterPro" id="IPR000412">
    <property type="entry name" value="ABC_2_transport"/>
</dbReference>
<dbReference type="EMBL" id="WPAF01000001">
    <property type="protein sequence ID" value="KAF0135345.1"/>
    <property type="molecule type" value="Genomic_DNA"/>
</dbReference>
<evidence type="ECO:0000313" key="8">
    <source>
        <dbReference type="Proteomes" id="UP000488506"/>
    </source>
</evidence>
<keyword evidence="3 5" id="KW-1133">Transmembrane helix</keyword>
<evidence type="ECO:0000256" key="2">
    <source>
        <dbReference type="ARBA" id="ARBA00022692"/>
    </source>
</evidence>
<dbReference type="Pfam" id="PF01061">
    <property type="entry name" value="ABC2_membrane"/>
    <property type="match status" value="1"/>
</dbReference>
<feature type="domain" description="ABC transmembrane type-2" evidence="6">
    <location>
        <begin position="23"/>
        <end position="246"/>
    </location>
</feature>
<dbReference type="PANTHER" id="PTHR43229">
    <property type="entry name" value="NODULATION PROTEIN J"/>
    <property type="match status" value="1"/>
</dbReference>
<evidence type="ECO:0000313" key="7">
    <source>
        <dbReference type="EMBL" id="KAF0135345.1"/>
    </source>
</evidence>
<feature type="transmembrane region" description="Helical" evidence="5">
    <location>
        <begin position="100"/>
        <end position="125"/>
    </location>
</feature>
<dbReference type="GO" id="GO:0043190">
    <property type="term" value="C:ATP-binding cassette (ABC) transporter complex"/>
    <property type="evidence" value="ECO:0007669"/>
    <property type="project" value="InterPro"/>
</dbReference>
<dbReference type="PIRSF" id="PIRSF006648">
    <property type="entry name" value="DrrB"/>
    <property type="match status" value="1"/>
</dbReference>
<sequence>MSDILAIYVLWLRDIKHYWYDKIRIFASLGQPLLILFVLGTALTPTLQGGVSFSKYIFPGVISMTVLFTSIFSAISIVWDREFGFLKEVLVAPISRWSIVAGKALGGSTVAVMQGAIMLFMAPLVGVELNLLIIVKSILAMFIIALAMNSLGIVIAARMKEMEGFQMVVNFIIMPLFFLSGALFPTDKLPQWLLLLNRFDPLTYGVDLLRKTIIGISNFHSIINIGVLLVFTLIMFSIAVFEFNISE</sequence>
<dbReference type="NCBIfam" id="TIGR01247">
    <property type="entry name" value="drrB"/>
    <property type="match status" value="1"/>
</dbReference>
<dbReference type="AlphaFoldDB" id="A0A833NSU8"/>
<feature type="transmembrane region" description="Helical" evidence="5">
    <location>
        <begin position="168"/>
        <end position="186"/>
    </location>
</feature>
<dbReference type="InterPro" id="IPR005942">
    <property type="entry name" value="Daunbcin-R_ABC-transpt"/>
</dbReference>
<evidence type="ECO:0000256" key="5">
    <source>
        <dbReference type="RuleBase" id="RU361157"/>
    </source>
</evidence>
<keyword evidence="5" id="KW-0813">Transport</keyword>
<evidence type="ECO:0000259" key="6">
    <source>
        <dbReference type="PROSITE" id="PS51012"/>
    </source>
</evidence>
<keyword evidence="4 5" id="KW-0472">Membrane</keyword>
<comment type="caution">
    <text evidence="7">The sequence shown here is derived from an EMBL/GenBank/DDBJ whole genome shotgun (WGS) entry which is preliminary data.</text>
</comment>
<feature type="transmembrane region" description="Helical" evidence="5">
    <location>
        <begin position="56"/>
        <end position="79"/>
    </location>
</feature>
<dbReference type="InterPro" id="IPR047817">
    <property type="entry name" value="ABC2_TM_bact-type"/>
</dbReference>
<dbReference type="GO" id="GO:0140359">
    <property type="term" value="F:ABC-type transporter activity"/>
    <property type="evidence" value="ECO:0007669"/>
    <property type="project" value="InterPro"/>
</dbReference>
<dbReference type="PANTHER" id="PTHR43229:SF2">
    <property type="entry name" value="NODULATION PROTEIN J"/>
    <property type="match status" value="1"/>
</dbReference>
<comment type="similarity">
    <text evidence="5">Belongs to the ABC-2 integral membrane protein family.</text>
</comment>
<evidence type="ECO:0000256" key="3">
    <source>
        <dbReference type="ARBA" id="ARBA00022989"/>
    </source>
</evidence>
<accession>A0A833NSU8</accession>
<dbReference type="PROSITE" id="PS51012">
    <property type="entry name" value="ABC_TM2"/>
    <property type="match status" value="1"/>
</dbReference>
<proteinExistence type="inferred from homology"/>
<keyword evidence="2 5" id="KW-0812">Transmembrane</keyword>
<gene>
    <name evidence="7" type="ORF">FD145_171</name>
</gene>
<name>A0A833NSU8_UNCSA</name>
<protein>
    <recommendedName>
        <fullName evidence="5">Transport permease protein</fullName>
    </recommendedName>
</protein>
<evidence type="ECO:0000256" key="4">
    <source>
        <dbReference type="ARBA" id="ARBA00023136"/>
    </source>
</evidence>
<comment type="subcellular location">
    <subcellularLocation>
        <location evidence="5">Cell membrane</location>
        <topology evidence="5">Multi-pass membrane protein</topology>
    </subcellularLocation>
    <subcellularLocation>
        <location evidence="1">Membrane</location>
        <topology evidence="1">Multi-pass membrane protein</topology>
    </subcellularLocation>
</comment>
<dbReference type="Proteomes" id="UP000488506">
    <property type="component" value="Unassembled WGS sequence"/>
</dbReference>
<dbReference type="InterPro" id="IPR013525">
    <property type="entry name" value="ABC2_TM"/>
</dbReference>
<reference evidence="7 8" key="1">
    <citation type="submission" date="2019-12" db="EMBL/GenBank/DDBJ databases">
        <authorList>
            <person name="Wolfe R."/>
            <person name="Danczak R."/>
            <person name="Wilkins M."/>
        </authorList>
    </citation>
    <scope>NUCLEOTIDE SEQUENCE [LARGE SCALE GENOMIC DNA]</scope>
    <source>
        <strain evidence="7">X2_MaxBin.013</strain>
    </source>
</reference>
<feature type="transmembrane region" description="Helical" evidence="5">
    <location>
        <begin position="131"/>
        <end position="156"/>
    </location>
</feature>